<name>A0AAU2UXH0_9ACTN</name>
<organism evidence="1">
    <name type="scientific">Streptomyces sp. NBC_00003</name>
    <dbReference type="NCBI Taxonomy" id="2903608"/>
    <lineage>
        <taxon>Bacteria</taxon>
        <taxon>Bacillati</taxon>
        <taxon>Actinomycetota</taxon>
        <taxon>Actinomycetes</taxon>
        <taxon>Kitasatosporales</taxon>
        <taxon>Streptomycetaceae</taxon>
        <taxon>Streptomyces</taxon>
    </lineage>
</organism>
<gene>
    <name evidence="1" type="ORF">OG549_03370</name>
</gene>
<dbReference type="EMBL" id="CP108318">
    <property type="protein sequence ID" value="WTW59767.1"/>
    <property type="molecule type" value="Genomic_DNA"/>
</dbReference>
<dbReference type="AlphaFoldDB" id="A0AAU2UXH0"/>
<protein>
    <submittedName>
        <fullName evidence="1">Uncharacterized protein</fullName>
    </submittedName>
</protein>
<reference evidence="1" key="1">
    <citation type="submission" date="2022-10" db="EMBL/GenBank/DDBJ databases">
        <title>The complete genomes of actinobacterial strains from the NBC collection.</title>
        <authorList>
            <person name="Joergensen T.S."/>
            <person name="Alvarez Arevalo M."/>
            <person name="Sterndorff E.B."/>
            <person name="Faurdal D."/>
            <person name="Vuksanovic O."/>
            <person name="Mourched A.-S."/>
            <person name="Charusanti P."/>
            <person name="Shaw S."/>
            <person name="Blin K."/>
            <person name="Weber T."/>
        </authorList>
    </citation>
    <scope>NUCLEOTIDE SEQUENCE</scope>
    <source>
        <strain evidence="1">NBC_00003</strain>
    </source>
</reference>
<evidence type="ECO:0000313" key="1">
    <source>
        <dbReference type="EMBL" id="WTW59767.1"/>
    </source>
</evidence>
<accession>A0AAU2UXH0</accession>
<sequence>MYRVTLRFAPGGPAVTGDWSDLTTAERKWRADIGTHGSHPTAAITLAEQLPDGDWRPLAQWTRHGG</sequence>
<proteinExistence type="predicted"/>